<evidence type="ECO:0000256" key="3">
    <source>
        <dbReference type="ARBA" id="ARBA00022759"/>
    </source>
</evidence>
<feature type="chain" id="PRO_5045212503" evidence="7">
    <location>
        <begin position="23"/>
        <end position="261"/>
    </location>
</feature>
<evidence type="ECO:0000313" key="9">
    <source>
        <dbReference type="Proteomes" id="UP001230915"/>
    </source>
</evidence>
<keyword evidence="5" id="KW-1015">Disulfide bond</keyword>
<evidence type="ECO:0000256" key="4">
    <source>
        <dbReference type="ARBA" id="ARBA00022801"/>
    </source>
</evidence>
<feature type="signal peptide" evidence="7">
    <location>
        <begin position="1"/>
        <end position="22"/>
    </location>
</feature>
<dbReference type="PANTHER" id="PTHR33146">
    <property type="entry name" value="ENDONUCLEASE 4"/>
    <property type="match status" value="1"/>
</dbReference>
<dbReference type="Pfam" id="PF02265">
    <property type="entry name" value="S1-P1_nuclease"/>
    <property type="match status" value="1"/>
</dbReference>
<keyword evidence="2" id="KW-0479">Metal-binding</keyword>
<dbReference type="SUPFAM" id="SSF48537">
    <property type="entry name" value="Phospholipase C/P1 nuclease"/>
    <property type="match status" value="1"/>
</dbReference>
<keyword evidence="7" id="KW-0732">Signal</keyword>
<evidence type="ECO:0000256" key="7">
    <source>
        <dbReference type="SAM" id="SignalP"/>
    </source>
</evidence>
<keyword evidence="1" id="KW-0540">Nuclease</keyword>
<dbReference type="PANTHER" id="PTHR33146:SF26">
    <property type="entry name" value="ENDONUCLEASE 4"/>
    <property type="match status" value="1"/>
</dbReference>
<evidence type="ECO:0000256" key="2">
    <source>
        <dbReference type="ARBA" id="ARBA00022723"/>
    </source>
</evidence>
<dbReference type="CDD" id="cd11010">
    <property type="entry name" value="S1-P1_nuclease"/>
    <property type="match status" value="1"/>
</dbReference>
<keyword evidence="6" id="KW-0325">Glycoprotein</keyword>
<dbReference type="InterPro" id="IPR003154">
    <property type="entry name" value="S1/P1nuclease"/>
</dbReference>
<gene>
    <name evidence="8" type="ORF">RBU60_13315</name>
</gene>
<accession>A0ABU1A4G6</accession>
<dbReference type="RefSeq" id="WP_308865547.1">
    <property type="nucleotide sequence ID" value="NZ_JAVHUL010000051.1"/>
</dbReference>
<evidence type="ECO:0000256" key="5">
    <source>
        <dbReference type="ARBA" id="ARBA00023157"/>
    </source>
</evidence>
<reference evidence="8 9" key="1">
    <citation type="submission" date="2023-08" db="EMBL/GenBank/DDBJ databases">
        <title>Mesonia sp. MT50, isolated from deep-sea sediment of the Mariana Trench.</title>
        <authorList>
            <person name="Fu H."/>
        </authorList>
    </citation>
    <scope>NUCLEOTIDE SEQUENCE [LARGE SCALE GENOMIC DNA]</scope>
    <source>
        <strain evidence="8 9">MT50</strain>
    </source>
</reference>
<sequence>MKKIISLSLVLVLCVTSKKVTAAEDWGQNGHRSTAQIAQKYLSKKAIRRITKLLDGNSIAVASTYADEIKSDKAFSGYSKWHYVNIPSGKTYAEVEQELGENAVWGIEECIAKLESEDTERRDKQFYLKMLIHLVGDLHQPLHVGHAHDKGGNDIKVKWFGRDSNLHRVWDSNMINKYDMSFTELSVHAQKISKAEIKEIKKGNAETWALESQTIAEAIYQSVEENRNLGFRYMYDWFPQLKNQLQKGGIRLAKILNEIYG</sequence>
<dbReference type="EMBL" id="JAVHUL010000051">
    <property type="protein sequence ID" value="MDQ7918552.1"/>
    <property type="molecule type" value="Genomic_DNA"/>
</dbReference>
<evidence type="ECO:0000256" key="1">
    <source>
        <dbReference type="ARBA" id="ARBA00022722"/>
    </source>
</evidence>
<dbReference type="Gene3D" id="1.10.575.10">
    <property type="entry name" value="P1 Nuclease"/>
    <property type="match status" value="1"/>
</dbReference>
<proteinExistence type="predicted"/>
<keyword evidence="9" id="KW-1185">Reference proteome</keyword>
<keyword evidence="4" id="KW-0378">Hydrolase</keyword>
<evidence type="ECO:0000313" key="8">
    <source>
        <dbReference type="EMBL" id="MDQ7918552.1"/>
    </source>
</evidence>
<comment type="caution">
    <text evidence="8">The sequence shown here is derived from an EMBL/GenBank/DDBJ whole genome shotgun (WGS) entry which is preliminary data.</text>
</comment>
<name>A0ABU1A4G6_9FLAO</name>
<protein>
    <submittedName>
        <fullName evidence="8">S1/P1 nuclease</fullName>
    </submittedName>
</protein>
<dbReference type="InterPro" id="IPR008947">
    <property type="entry name" value="PLipase_C/P1_nuclease_dom_sf"/>
</dbReference>
<dbReference type="Proteomes" id="UP001230915">
    <property type="component" value="Unassembled WGS sequence"/>
</dbReference>
<keyword evidence="3" id="KW-0255">Endonuclease</keyword>
<evidence type="ECO:0000256" key="6">
    <source>
        <dbReference type="ARBA" id="ARBA00023180"/>
    </source>
</evidence>
<organism evidence="8 9">
    <name type="scientific">Mesonia profundi</name>
    <dbReference type="NCBI Taxonomy" id="3070998"/>
    <lineage>
        <taxon>Bacteria</taxon>
        <taxon>Pseudomonadati</taxon>
        <taxon>Bacteroidota</taxon>
        <taxon>Flavobacteriia</taxon>
        <taxon>Flavobacteriales</taxon>
        <taxon>Flavobacteriaceae</taxon>
        <taxon>Mesonia</taxon>
    </lineage>
</organism>